<dbReference type="AlphaFoldDB" id="A0A650CQW8"/>
<accession>A0A650CQW8</accession>
<dbReference type="RefSeq" id="WP_156007612.1">
    <property type="nucleotide sequence ID" value="NZ_CP045483.1"/>
</dbReference>
<keyword evidence="2" id="KW-1185">Reference proteome</keyword>
<sequence>MPRANLAADAELIEELEQEVKKKGYTMYAITNLALRAMLEILKEGGDSETLNSLVEYYKTVKDLEIVPVTVWYLENMIKLAYEYDKNKASEVCEITGIQLASYLKTKASNLSDLVELYEKIKELIPIKDIAIKQNGKTIDIRITGTGFGLESTTCASIILKKILEEYGFEVISLNPTPGGIIFAKAKILDASNSKEPKK</sequence>
<dbReference type="Proteomes" id="UP000423396">
    <property type="component" value="Chromosome"/>
</dbReference>
<name>A0A650CQW8_9CREN</name>
<proteinExistence type="predicted"/>
<evidence type="ECO:0000313" key="1">
    <source>
        <dbReference type="EMBL" id="QGR20163.1"/>
    </source>
</evidence>
<gene>
    <name evidence="1" type="ORF">D1868_09310</name>
</gene>
<protein>
    <submittedName>
        <fullName evidence="1">Uncharacterized protein</fullName>
    </submittedName>
</protein>
<dbReference type="KEGG" id="sazo:D1868_09310"/>
<organism evidence="1 2">
    <name type="scientific">Stygiolobus azoricus</name>
    <dbReference type="NCBI Taxonomy" id="41675"/>
    <lineage>
        <taxon>Archaea</taxon>
        <taxon>Thermoproteota</taxon>
        <taxon>Thermoprotei</taxon>
        <taxon>Sulfolobales</taxon>
        <taxon>Sulfolobaceae</taxon>
        <taxon>Stygiolobus</taxon>
    </lineage>
</organism>
<dbReference type="OrthoDB" id="33105at2157"/>
<reference evidence="1 2" key="1">
    <citation type="submission" date="2019-10" db="EMBL/GenBank/DDBJ databases">
        <title>Genome Sequences from Six Type Strain Members of the Archaeal Family Sulfolobaceae: Acidianus ambivalens, Acidianus infernus, Metallosphaera prunae, Stygiolobus azoricus, Sulfolobus metallicus, and Sulfurisphaera ohwakuensis.</title>
        <authorList>
            <person name="Counts J.A."/>
            <person name="Kelly R.M."/>
        </authorList>
    </citation>
    <scope>NUCLEOTIDE SEQUENCE [LARGE SCALE GENOMIC DNA]</scope>
    <source>
        <strain evidence="1 2">FC6</strain>
    </source>
</reference>
<dbReference type="EMBL" id="CP045483">
    <property type="protein sequence ID" value="QGR20163.1"/>
    <property type="molecule type" value="Genomic_DNA"/>
</dbReference>
<evidence type="ECO:0000313" key="2">
    <source>
        <dbReference type="Proteomes" id="UP000423396"/>
    </source>
</evidence>
<dbReference type="GeneID" id="42799266"/>